<proteinExistence type="predicted"/>
<dbReference type="EMBL" id="FXUL01000028">
    <property type="protein sequence ID" value="SMP78319.1"/>
    <property type="molecule type" value="Genomic_DNA"/>
</dbReference>
<organism evidence="2 3">
    <name type="scientific">Noviherbaspirillum suwonense</name>
    <dbReference type="NCBI Taxonomy" id="1224511"/>
    <lineage>
        <taxon>Bacteria</taxon>
        <taxon>Pseudomonadati</taxon>
        <taxon>Pseudomonadota</taxon>
        <taxon>Betaproteobacteria</taxon>
        <taxon>Burkholderiales</taxon>
        <taxon>Oxalobacteraceae</taxon>
        <taxon>Noviherbaspirillum</taxon>
    </lineage>
</organism>
<sequence length="103" mass="10696">MKILVALTLLASLSACALPETSVRSGAVRPKLAFPNAEPDVTLVVDGITIGPADHYNGNPGVLLVEEGVHLVELKRNGQTIHSEKTLVGNGETRAIVTSSGAK</sequence>
<keyword evidence="3" id="KW-1185">Reference proteome</keyword>
<accession>A0ABY1QRQ5</accession>
<feature type="chain" id="PRO_5045149033" description="PEGA domain-containing protein" evidence="1">
    <location>
        <begin position="18"/>
        <end position="103"/>
    </location>
</feature>
<evidence type="ECO:0000313" key="3">
    <source>
        <dbReference type="Proteomes" id="UP001158049"/>
    </source>
</evidence>
<dbReference type="PROSITE" id="PS51257">
    <property type="entry name" value="PROKAR_LIPOPROTEIN"/>
    <property type="match status" value="1"/>
</dbReference>
<feature type="signal peptide" evidence="1">
    <location>
        <begin position="1"/>
        <end position="17"/>
    </location>
</feature>
<evidence type="ECO:0000256" key="1">
    <source>
        <dbReference type="SAM" id="SignalP"/>
    </source>
</evidence>
<keyword evidence="1" id="KW-0732">Signal</keyword>
<evidence type="ECO:0008006" key="4">
    <source>
        <dbReference type="Google" id="ProtNLM"/>
    </source>
</evidence>
<name>A0ABY1QRQ5_9BURK</name>
<dbReference type="Proteomes" id="UP001158049">
    <property type="component" value="Unassembled WGS sequence"/>
</dbReference>
<protein>
    <recommendedName>
        <fullName evidence="4">PEGA domain-containing protein</fullName>
    </recommendedName>
</protein>
<reference evidence="2 3" key="1">
    <citation type="submission" date="2017-05" db="EMBL/GenBank/DDBJ databases">
        <authorList>
            <person name="Varghese N."/>
            <person name="Submissions S."/>
        </authorList>
    </citation>
    <scope>NUCLEOTIDE SEQUENCE [LARGE SCALE GENOMIC DNA]</scope>
    <source>
        <strain evidence="2 3">DSM 26001</strain>
    </source>
</reference>
<evidence type="ECO:0000313" key="2">
    <source>
        <dbReference type="EMBL" id="SMP78319.1"/>
    </source>
</evidence>
<comment type="caution">
    <text evidence="2">The sequence shown here is derived from an EMBL/GenBank/DDBJ whole genome shotgun (WGS) entry which is preliminary data.</text>
</comment>
<gene>
    <name evidence="2" type="ORF">SAMN06295970_12859</name>
</gene>
<dbReference type="RefSeq" id="WP_283445090.1">
    <property type="nucleotide sequence ID" value="NZ_FXUL01000028.1"/>
</dbReference>